<keyword evidence="4" id="KW-1185">Reference proteome</keyword>
<reference evidence="3 4" key="1">
    <citation type="submission" date="2018-08" db="EMBL/GenBank/DDBJ databases">
        <title>Genomic investigation of the strawberry pathogen Phytophthora fragariae indicates pathogenicity is determined by transcriptional variation in three key races.</title>
        <authorList>
            <person name="Adams T.M."/>
            <person name="Armitage A.D."/>
            <person name="Sobczyk M.K."/>
            <person name="Bates H.J."/>
            <person name="Dunwell J.M."/>
            <person name="Nellist C.F."/>
            <person name="Harrison R.J."/>
        </authorList>
    </citation>
    <scope>NUCLEOTIDE SEQUENCE [LARGE SCALE GENOMIC DNA]</scope>
    <source>
        <strain evidence="3 4">SCRP333</strain>
    </source>
</reference>
<evidence type="ECO:0000256" key="2">
    <source>
        <dbReference type="SAM" id="MobiDB-lite"/>
    </source>
</evidence>
<proteinExistence type="predicted"/>
<feature type="region of interest" description="Disordered" evidence="2">
    <location>
        <begin position="393"/>
        <end position="494"/>
    </location>
</feature>
<feature type="compositionally biased region" description="Low complexity" evidence="2">
    <location>
        <begin position="669"/>
        <end position="683"/>
    </location>
</feature>
<feature type="compositionally biased region" description="Basic and acidic residues" evidence="2">
    <location>
        <begin position="59"/>
        <end position="68"/>
    </location>
</feature>
<comment type="caution">
    <text evidence="3">The sequence shown here is derived from an EMBL/GenBank/DDBJ whole genome shotgun (WGS) entry which is preliminary data.</text>
</comment>
<evidence type="ECO:0000313" key="4">
    <source>
        <dbReference type="Proteomes" id="UP000434957"/>
    </source>
</evidence>
<feature type="compositionally biased region" description="Low complexity" evidence="2">
    <location>
        <begin position="401"/>
        <end position="416"/>
    </location>
</feature>
<feature type="compositionally biased region" description="Polar residues" evidence="2">
    <location>
        <begin position="652"/>
        <end position="664"/>
    </location>
</feature>
<gene>
    <name evidence="3" type="ORF">PR003_g23555</name>
</gene>
<sequence>MPSSSASAAPPSSVAASAGSSAAPRGEWQPAGSTSRSSRASGVSGERDSPLIDLTTPQEFDRESEESSRASSPHPPSPPGGTTSDTAGTGQSDSAGQVSLASLEELIRQESQCRQQENGDLARLLSFAFTQPVPPVDRFQRRALLDAQSVTELTHVLRGQYSPLGSAQVIADLRQELGILQTLQGDQARRLDSLATENTELQEKVKEANLERSLWEREAKKASPFLTSLRKALAKSEAALKLVQEKQDRKIESVFKHSADYAQKVKKLEEELQESTSLLLTGDSQPLRHAKTVIDSQRQVILRQKRVITREGKIPMHDPHMAAAAGAGLDVPMHDSHMAAAAGAGLDVPGLSPADLQLNARLCRTLAMRFPEVMDIPAGETRTVELVIHPREDGAASVPQGSTSSAGTSLGLGSPPSGIPPNVGAPVPAGLSSGVSSATSTQSSSSVRAPPSKSIDQLHRARLDTLTPTEKLRRYSNPKSSTAAGSRVKPHVPPPQPYACPLPEEEGYAGAVRQLDEAAREVGITPASSSEQGLGPDSSNPAEFHEFAVVDDSSLDFDGSGLQQISLVHYAASPTSSSAPATSPVGTPSPQPRVLNLSRGMAPLSVSAELSGVNVVEPAATFAESGTVTLSAALALPPTAEYPTSVMWVPPESSSSADSVQTSGPVVPPTSGSASSGQTPSSAVARLLACSSQPKSVSSGTPTSSSSSASSTVLTSAPMVSSTSSRPTVPLTSVAMTSPSGRPIRAKAATARMISAHCLEVLETPDYVVLGSGHSPGSPDLLDSANGSPADGTSTHPLSVSDGSSAAESEYEEEAEGVSPDSNPPAPAKSSGKGRLRRAHVQLEDEDENEDSDSVPLSSLRSGRSVPRGKMQSYLQAGRTPPGPPAELNDDGGDSGDVRSSSKKRKREHKHKHKHRHKCHHRSPSPVPPQTVRGSKKHKKHRTDSAGSSTGFQPSPTSAPLSSTPAASSSAGPARILFIDSHAHDRAELPAVLRVPLDKLRTRASQAASRDSRITPQLARLRDLRFVHYGSARCWKAILAKQTGQVSMDLSSGKPRVPATRCCLEGIRAFADVYNPSHPAQRLCRLLPDAPFFISPKALEDARARLVSLTKPVGLVEKLADVFVKIRGEIPDSAGGVPNSARDDHPTRFFIALYERSHWLVESSVMMGLHPAYHEGLTYDEVAEIHALWVQYRLARKRRSDALRALMSFLTDDLYSAVMQTSNGLAAPEADAELFFEPSVPFYPLVNLSCIQSGKDWRGAAESVDKFETWRELGWSADDPDPVSGGDSPNVRGPSPSSSIFGGESSSSPSSVSGSDSAETPARDQDSMDVLADVASAASQSGVPGSPGGSPPASGSPGF</sequence>
<protein>
    <submittedName>
        <fullName evidence="3">Uncharacterized protein</fullName>
    </submittedName>
</protein>
<name>A0A6A4CVZ9_9STRA</name>
<feature type="compositionally biased region" description="Low complexity" evidence="2">
    <location>
        <begin position="696"/>
        <end position="718"/>
    </location>
</feature>
<feature type="compositionally biased region" description="Low complexity" evidence="2">
    <location>
        <begin position="1"/>
        <end position="24"/>
    </location>
</feature>
<feature type="compositionally biased region" description="Low complexity" evidence="2">
    <location>
        <begin position="32"/>
        <end position="44"/>
    </location>
</feature>
<feature type="region of interest" description="Disordered" evidence="2">
    <location>
        <begin position="773"/>
        <end position="970"/>
    </location>
</feature>
<accession>A0A6A4CVZ9</accession>
<evidence type="ECO:0000256" key="1">
    <source>
        <dbReference type="SAM" id="Coils"/>
    </source>
</evidence>
<feature type="compositionally biased region" description="Low complexity" evidence="2">
    <location>
        <begin position="954"/>
        <end position="970"/>
    </location>
</feature>
<feature type="region of interest" description="Disordered" evidence="2">
    <location>
        <begin position="1"/>
        <end position="95"/>
    </location>
</feature>
<feature type="compositionally biased region" description="Polar residues" evidence="2">
    <location>
        <begin position="719"/>
        <end position="740"/>
    </location>
</feature>
<feature type="compositionally biased region" description="Basic residues" evidence="2">
    <location>
        <begin position="901"/>
        <end position="923"/>
    </location>
</feature>
<feature type="compositionally biased region" description="Low complexity" evidence="2">
    <location>
        <begin position="80"/>
        <end position="94"/>
    </location>
</feature>
<dbReference type="EMBL" id="QXFT01002506">
    <property type="protein sequence ID" value="KAE9297221.1"/>
    <property type="molecule type" value="Genomic_DNA"/>
</dbReference>
<evidence type="ECO:0000313" key="3">
    <source>
        <dbReference type="EMBL" id="KAE9297221.1"/>
    </source>
</evidence>
<keyword evidence="1" id="KW-0175">Coiled coil</keyword>
<feature type="compositionally biased region" description="Low complexity" evidence="2">
    <location>
        <begin position="1282"/>
        <end position="1317"/>
    </location>
</feature>
<dbReference type="Proteomes" id="UP000434957">
    <property type="component" value="Unassembled WGS sequence"/>
</dbReference>
<feature type="compositionally biased region" description="Low complexity" evidence="2">
    <location>
        <begin position="432"/>
        <end position="454"/>
    </location>
</feature>
<feature type="compositionally biased region" description="Polar residues" evidence="2">
    <location>
        <begin position="785"/>
        <end position="803"/>
    </location>
</feature>
<feature type="region of interest" description="Disordered" evidence="2">
    <location>
        <begin position="651"/>
        <end position="740"/>
    </location>
</feature>
<feature type="compositionally biased region" description="Acidic residues" evidence="2">
    <location>
        <begin position="844"/>
        <end position="853"/>
    </location>
</feature>
<organism evidence="3 4">
    <name type="scientific">Phytophthora rubi</name>
    <dbReference type="NCBI Taxonomy" id="129364"/>
    <lineage>
        <taxon>Eukaryota</taxon>
        <taxon>Sar</taxon>
        <taxon>Stramenopiles</taxon>
        <taxon>Oomycota</taxon>
        <taxon>Peronosporomycetes</taxon>
        <taxon>Peronosporales</taxon>
        <taxon>Peronosporaceae</taxon>
        <taxon>Phytophthora</taxon>
    </lineage>
</organism>
<feature type="compositionally biased region" description="Low complexity" evidence="2">
    <location>
        <begin position="1335"/>
        <end position="1344"/>
    </location>
</feature>
<feature type="coiled-coil region" evidence="1">
    <location>
        <begin position="191"/>
        <end position="278"/>
    </location>
</feature>
<feature type="region of interest" description="Disordered" evidence="2">
    <location>
        <begin position="1275"/>
        <end position="1359"/>
    </location>
</feature>